<comment type="catalytic activity">
    <reaction evidence="7 9 14">
        <text>(S)-4-amino-5-oxopentanoate + tRNA(Glu) + NADP(+) = L-glutamyl-tRNA(Glu) + NADPH + H(+)</text>
        <dbReference type="Rhea" id="RHEA:12344"/>
        <dbReference type="Rhea" id="RHEA-COMP:9663"/>
        <dbReference type="Rhea" id="RHEA-COMP:9680"/>
        <dbReference type="ChEBI" id="CHEBI:15378"/>
        <dbReference type="ChEBI" id="CHEBI:57501"/>
        <dbReference type="ChEBI" id="CHEBI:57783"/>
        <dbReference type="ChEBI" id="CHEBI:58349"/>
        <dbReference type="ChEBI" id="CHEBI:78442"/>
        <dbReference type="ChEBI" id="CHEBI:78520"/>
        <dbReference type="EC" id="1.2.1.70"/>
    </reaction>
</comment>
<dbReference type="SUPFAM" id="SSF69742">
    <property type="entry name" value="Glutamyl tRNA-reductase catalytic, N-terminal domain"/>
    <property type="match status" value="1"/>
</dbReference>
<dbReference type="GO" id="GO:0008883">
    <property type="term" value="F:glutamyl-tRNA reductase activity"/>
    <property type="evidence" value="ECO:0007669"/>
    <property type="project" value="UniProtKB-UniRule"/>
</dbReference>
<dbReference type="Gene3D" id="3.30.460.30">
    <property type="entry name" value="Glutamyl-tRNA reductase, N-terminal domain"/>
    <property type="match status" value="1"/>
</dbReference>
<evidence type="ECO:0000256" key="9">
    <source>
        <dbReference type="HAMAP-Rule" id="MF_00087"/>
    </source>
</evidence>
<evidence type="ECO:0000256" key="10">
    <source>
        <dbReference type="PIRSR" id="PIRSR000445-1"/>
    </source>
</evidence>
<proteinExistence type="inferred from homology"/>
<dbReference type="Pfam" id="PF00745">
    <property type="entry name" value="GlutR_dimer"/>
    <property type="match status" value="1"/>
</dbReference>
<keyword evidence="19" id="KW-1185">Reference proteome</keyword>
<keyword evidence="6 9" id="KW-0627">Porphyrin biosynthesis</keyword>
<dbReference type="Pfam" id="PF01488">
    <property type="entry name" value="Shikimate_DH"/>
    <property type="match status" value="1"/>
</dbReference>
<dbReference type="SUPFAM" id="SSF51735">
    <property type="entry name" value="NAD(P)-binding Rossmann-fold domains"/>
    <property type="match status" value="1"/>
</dbReference>
<feature type="binding site" evidence="9 11">
    <location>
        <position position="121"/>
    </location>
    <ligand>
        <name>substrate</name>
    </ligand>
</feature>
<comment type="similarity">
    <text evidence="2 9 14">Belongs to the glutamyl-tRNA reductase family.</text>
</comment>
<dbReference type="CDD" id="cd05213">
    <property type="entry name" value="NAD_bind_Glutamyl_tRNA_reduct"/>
    <property type="match status" value="1"/>
</dbReference>
<dbReference type="InterPro" id="IPR036453">
    <property type="entry name" value="GluRdtase_dimer_dom_sf"/>
</dbReference>
<comment type="pathway">
    <text evidence="1 9 14">Porphyrin-containing compound metabolism; protoporphyrin-IX biosynthesis; 5-aminolevulinate from L-glutamyl-tRNA(Glu): step 1/2.</text>
</comment>
<dbReference type="Proteomes" id="UP000594468">
    <property type="component" value="Chromosome"/>
</dbReference>
<dbReference type="GO" id="GO:0050661">
    <property type="term" value="F:NADP binding"/>
    <property type="evidence" value="ECO:0007669"/>
    <property type="project" value="InterPro"/>
</dbReference>
<comment type="domain">
    <text evidence="9">Possesses an unusual extended V-shaped dimeric structure with each monomer consisting of three distinct domains arranged along a curved 'spinal' alpha-helix. The N-terminal catalytic domain specifically recognizes the glutamate moiety of the substrate. The second domain is the NADPH-binding domain, and the third C-terminal domain is responsible for dimerization.</text>
</comment>
<dbReference type="InterPro" id="IPR036343">
    <property type="entry name" value="GluRdtase_N_sf"/>
</dbReference>
<dbReference type="Gene3D" id="3.40.50.720">
    <property type="entry name" value="NAD(P)-binding Rossmann-like Domain"/>
    <property type="match status" value="1"/>
</dbReference>
<dbReference type="GO" id="GO:0019353">
    <property type="term" value="P:protoporphyrinogen IX biosynthetic process from glutamate"/>
    <property type="evidence" value="ECO:0007669"/>
    <property type="project" value="TreeGrafter"/>
</dbReference>
<accession>A0A7S8ECA5</accession>
<evidence type="ECO:0000259" key="15">
    <source>
        <dbReference type="Pfam" id="PF00745"/>
    </source>
</evidence>
<dbReference type="UniPathway" id="UPA00251">
    <property type="reaction ID" value="UER00316"/>
</dbReference>
<feature type="binding site" evidence="9 12">
    <location>
        <begin position="189"/>
        <end position="194"/>
    </location>
    <ligand>
        <name>NADP(+)</name>
        <dbReference type="ChEBI" id="CHEBI:58349"/>
    </ligand>
</feature>
<feature type="domain" description="Quinate/shikimate 5-dehydrogenase/glutamyl-tRNA reductase" evidence="16">
    <location>
        <begin position="179"/>
        <end position="306"/>
    </location>
</feature>
<evidence type="ECO:0000256" key="2">
    <source>
        <dbReference type="ARBA" id="ARBA00005916"/>
    </source>
</evidence>
<sequence>MTIILVGLNHRTAPVALREKLALTGVSMELALKTLGSPQVPIHEAVILSTCNRLEVYAVVHNRTQGWQHVGRFLAALQDIPIADLQPHLYQLEEDDAVQHLMRVASGLDSMILGEPQILGQVGQAFDDARSAGLTGPLLNHLFAQAIHAGKRARTDTSIARFTTSVSHAGALMVLEKSAAKNPKVLVVGAGEMALLAAKALSKHGVTQFAFFNRTSSRAETLAEGFGGQTFNWHQLTEALTWADAVITATGAPHILIYANNLAHDLPKRNGRPLLFVDIAVPRDVDVAVSQLEGVERYDIDDLHSIVDANTAQRETAVPEVEAIIETEQNSFMEWYHGREVTPIIQNLRQWANEVAELEVNQALNKLQNVDDHTSHVVNRMAHRIVNKLLHEPTVRLRGQAVAGNGHGYAHAVSELFGLQVPADDAVCDVCGANTDLNCDLQCILPTGEPQ</sequence>
<comment type="subunit">
    <text evidence="9">Homodimer.</text>
</comment>
<feature type="domain" description="Glutamyl-tRNA reductase N-terminal" evidence="17">
    <location>
        <begin position="6"/>
        <end position="157"/>
    </location>
</feature>
<evidence type="ECO:0000256" key="11">
    <source>
        <dbReference type="PIRSR" id="PIRSR000445-2"/>
    </source>
</evidence>
<dbReference type="FunFam" id="3.40.50.720:FF:000031">
    <property type="entry name" value="Glutamyl-tRNA reductase"/>
    <property type="match status" value="1"/>
</dbReference>
<keyword evidence="5 9" id="KW-0560">Oxidoreductase</keyword>
<dbReference type="KEGG" id="pmet:G4Y79_06910"/>
<evidence type="ECO:0000256" key="6">
    <source>
        <dbReference type="ARBA" id="ARBA00023244"/>
    </source>
</evidence>
<dbReference type="InterPro" id="IPR015896">
    <property type="entry name" value="4pyrrol_synth_GluRdtase_dimer"/>
</dbReference>
<evidence type="ECO:0000256" key="8">
    <source>
        <dbReference type="ARBA" id="ARBA00068659"/>
    </source>
</evidence>
<dbReference type="PIRSF" id="PIRSF000445">
    <property type="entry name" value="4pyrrol_synth_GluRdtase"/>
    <property type="match status" value="1"/>
</dbReference>
<dbReference type="PANTHER" id="PTHR43013">
    <property type="entry name" value="GLUTAMYL-TRNA REDUCTASE"/>
    <property type="match status" value="1"/>
</dbReference>
<dbReference type="NCBIfam" id="TIGR01035">
    <property type="entry name" value="hemA"/>
    <property type="match status" value="1"/>
</dbReference>
<evidence type="ECO:0000259" key="16">
    <source>
        <dbReference type="Pfam" id="PF01488"/>
    </source>
</evidence>
<evidence type="ECO:0000256" key="14">
    <source>
        <dbReference type="RuleBase" id="RU000584"/>
    </source>
</evidence>
<evidence type="ECO:0000256" key="4">
    <source>
        <dbReference type="ARBA" id="ARBA00022857"/>
    </source>
</evidence>
<evidence type="ECO:0000313" key="19">
    <source>
        <dbReference type="Proteomes" id="UP000594468"/>
    </source>
</evidence>
<dbReference type="EMBL" id="CP062983">
    <property type="protein sequence ID" value="QPC84098.1"/>
    <property type="molecule type" value="Genomic_DNA"/>
</dbReference>
<evidence type="ECO:0000256" key="5">
    <source>
        <dbReference type="ARBA" id="ARBA00023002"/>
    </source>
</evidence>
<dbReference type="RefSeq" id="WP_195172162.1">
    <property type="nucleotide sequence ID" value="NZ_CP062983.1"/>
</dbReference>
<dbReference type="HAMAP" id="MF_00087">
    <property type="entry name" value="Glu_tRNA_reductase"/>
    <property type="match status" value="1"/>
</dbReference>
<dbReference type="AlphaFoldDB" id="A0A7S8ECA5"/>
<dbReference type="InterPro" id="IPR006151">
    <property type="entry name" value="Shikm_DH/Glu-tRNA_Rdtase"/>
</dbReference>
<dbReference type="SUPFAM" id="SSF69075">
    <property type="entry name" value="Glutamyl tRNA-reductase dimerization domain"/>
    <property type="match status" value="1"/>
</dbReference>
<feature type="site" description="Important for activity" evidence="9 13">
    <location>
        <position position="100"/>
    </location>
</feature>
<name>A0A7S8ECA5_9CHLR</name>
<dbReference type="InterPro" id="IPR036291">
    <property type="entry name" value="NAD(P)-bd_dom_sf"/>
</dbReference>
<protein>
    <recommendedName>
        <fullName evidence="8 9">Glutamyl-tRNA reductase</fullName>
        <shortName evidence="9">GluTR</shortName>
        <ecNumber evidence="3 9">1.2.1.70</ecNumber>
    </recommendedName>
</protein>
<dbReference type="InterPro" id="IPR015895">
    <property type="entry name" value="4pyrrol_synth_GluRdtase_N"/>
</dbReference>
<feature type="binding site" evidence="9 11">
    <location>
        <position position="110"/>
    </location>
    <ligand>
        <name>substrate</name>
    </ligand>
</feature>
<dbReference type="FunFam" id="3.30.460.30:FF:000001">
    <property type="entry name" value="Glutamyl-tRNA reductase"/>
    <property type="match status" value="1"/>
</dbReference>
<evidence type="ECO:0000256" key="1">
    <source>
        <dbReference type="ARBA" id="ARBA00005059"/>
    </source>
</evidence>
<comment type="function">
    <text evidence="9">Catalyzes the NADPH-dependent reduction of glutamyl-tRNA(Glu) to glutamate 1-semialdehyde (GSA).</text>
</comment>
<dbReference type="EC" id="1.2.1.70" evidence="3 9"/>
<keyword evidence="4 9" id="KW-0521">NADP</keyword>
<feature type="binding site" evidence="9 11">
    <location>
        <begin position="50"/>
        <end position="53"/>
    </location>
    <ligand>
        <name>substrate</name>
    </ligand>
</feature>
<evidence type="ECO:0000256" key="12">
    <source>
        <dbReference type="PIRSR" id="PIRSR000445-3"/>
    </source>
</evidence>
<dbReference type="NCBIfam" id="NF000744">
    <property type="entry name" value="PRK00045.1-3"/>
    <property type="match status" value="1"/>
</dbReference>
<comment type="miscellaneous">
    <text evidence="9">During catalysis, the active site Cys acts as a nucleophile attacking the alpha-carbonyl group of tRNA-bound glutamate with the formation of a thioester intermediate between enzyme and glutamate, and the concomitant release of tRNA(Glu). The thioester intermediate is finally reduced by direct hydride transfer from NADPH, to form the product GSA.</text>
</comment>
<evidence type="ECO:0000256" key="3">
    <source>
        <dbReference type="ARBA" id="ARBA00012970"/>
    </source>
</evidence>
<evidence type="ECO:0000313" key="18">
    <source>
        <dbReference type="EMBL" id="QPC84098.1"/>
    </source>
</evidence>
<feature type="binding site" evidence="9 11">
    <location>
        <begin position="115"/>
        <end position="117"/>
    </location>
    <ligand>
        <name>substrate</name>
    </ligand>
</feature>
<gene>
    <name evidence="9" type="primary">hemA</name>
    <name evidence="18" type="ORF">G4Y79_06910</name>
</gene>
<feature type="active site" description="Nucleophile" evidence="9 10">
    <location>
        <position position="51"/>
    </location>
</feature>
<dbReference type="InterPro" id="IPR000343">
    <property type="entry name" value="4pyrrol_synth_GluRdtase"/>
</dbReference>
<dbReference type="PANTHER" id="PTHR43013:SF1">
    <property type="entry name" value="GLUTAMYL-TRNA REDUCTASE"/>
    <property type="match status" value="1"/>
</dbReference>
<reference evidence="18 19" key="1">
    <citation type="submission" date="2020-02" db="EMBL/GenBank/DDBJ databases">
        <authorList>
            <person name="Zheng R.K."/>
            <person name="Sun C.M."/>
        </authorList>
    </citation>
    <scope>NUCLEOTIDE SEQUENCE [LARGE SCALE GENOMIC DNA]</scope>
    <source>
        <strain evidence="19">rifampicinis</strain>
    </source>
</reference>
<dbReference type="Pfam" id="PF05201">
    <property type="entry name" value="GlutR_N"/>
    <property type="match status" value="1"/>
</dbReference>
<feature type="domain" description="Tetrapyrrole biosynthesis glutamyl-tRNA reductase dimerisation" evidence="15">
    <location>
        <begin position="320"/>
        <end position="419"/>
    </location>
</feature>
<evidence type="ECO:0000259" key="17">
    <source>
        <dbReference type="Pfam" id="PF05201"/>
    </source>
</evidence>
<evidence type="ECO:0000256" key="7">
    <source>
        <dbReference type="ARBA" id="ARBA00047464"/>
    </source>
</evidence>
<organism evidence="18 19">
    <name type="scientific">Phototrophicus methaneseepsis</name>
    <dbReference type="NCBI Taxonomy" id="2710758"/>
    <lineage>
        <taxon>Bacteria</taxon>
        <taxon>Bacillati</taxon>
        <taxon>Chloroflexota</taxon>
        <taxon>Candidatus Thermofontia</taxon>
        <taxon>Phototrophicales</taxon>
        <taxon>Phototrophicaceae</taxon>
        <taxon>Phototrophicus</taxon>
    </lineage>
</organism>
<evidence type="ECO:0000256" key="13">
    <source>
        <dbReference type="PIRSR" id="PIRSR000445-4"/>
    </source>
</evidence>